<comment type="similarity">
    <text evidence="16">Belongs to the SCAMP family. SCAMP5 subfamily.</text>
</comment>
<evidence type="ECO:0000256" key="8">
    <source>
        <dbReference type="ARBA" id="ARBA00022692"/>
    </source>
</evidence>
<dbReference type="InterPro" id="IPR007273">
    <property type="entry name" value="SCAMP"/>
</dbReference>
<evidence type="ECO:0000256" key="9">
    <source>
        <dbReference type="ARBA" id="ARBA00022753"/>
    </source>
</evidence>
<dbReference type="GO" id="GO:0055038">
    <property type="term" value="C:recycling endosome membrane"/>
    <property type="evidence" value="ECO:0007669"/>
    <property type="project" value="UniProtKB-SubCell"/>
</dbReference>
<keyword evidence="13" id="KW-0333">Golgi apparatus</keyword>
<keyword evidence="8 18" id="KW-0812">Transmembrane</keyword>
<sequence length="393" mass="42753">MAVNSVTLAVNLVGCLAWLIGGGGATNFGLAFLWLILFTPCSYVCWFRPIYKAFKTDSSFSFMAFFFTFMAQLVISIIQAVGIPGWGVCGWIATISFFGTNIGSAVVMLIPTIMFTVVAVFSFIALSMVHKFYRGSGGSFSKAQEEWTTGAWKNPHVQQAAQNAAMGAAQGAMNQPQTQYSATPNYTYSNEIHPAFPVELGCDLLAVKPLLEQRAWNLLTPGGGSLDSQKTTRPHMEPRAPCPAAIPSTERKFHVLVGVTGSVAALKLPLLVSKLLDIPGLEVTVVTTERAKHFYSPQDVPVTLYSDADEWETCVIRAWDLSKPLLFCPAMNTAMWEHPLTAQQVGQLKAFGYMEIPCVSKKLVCGDQGLGAMAEVETIVDKVKEVLFQRGGI</sequence>
<dbReference type="SUPFAM" id="SSF52507">
    <property type="entry name" value="Homo-oligomeric flavin-containing Cys decarboxylases, HFCD"/>
    <property type="match status" value="1"/>
</dbReference>
<organism evidence="20 21">
    <name type="scientific">Cricetulus griseus</name>
    <name type="common">Chinese hamster</name>
    <name type="synonym">Cricetulus barabensis griseus</name>
    <dbReference type="NCBI Taxonomy" id="10029"/>
    <lineage>
        <taxon>Eukaryota</taxon>
        <taxon>Metazoa</taxon>
        <taxon>Chordata</taxon>
        <taxon>Craniata</taxon>
        <taxon>Vertebrata</taxon>
        <taxon>Euteleostomi</taxon>
        <taxon>Mammalia</taxon>
        <taxon>Eutheria</taxon>
        <taxon>Euarchontoglires</taxon>
        <taxon>Glires</taxon>
        <taxon>Rodentia</taxon>
        <taxon>Myomorpha</taxon>
        <taxon>Muroidea</taxon>
        <taxon>Cricetidae</taxon>
        <taxon>Cricetinae</taxon>
        <taxon>Cricetulus</taxon>
    </lineage>
</organism>
<dbReference type="Proteomes" id="UP000030759">
    <property type="component" value="Unassembled WGS sequence"/>
</dbReference>
<evidence type="ECO:0000256" key="7">
    <source>
        <dbReference type="ARBA" id="ARBA00022483"/>
    </source>
</evidence>
<dbReference type="Gene3D" id="3.40.50.1950">
    <property type="entry name" value="Flavin prenyltransferase-like"/>
    <property type="match status" value="2"/>
</dbReference>
<dbReference type="Pfam" id="PF02441">
    <property type="entry name" value="Flavoprotein"/>
    <property type="match status" value="2"/>
</dbReference>
<evidence type="ECO:0000256" key="14">
    <source>
        <dbReference type="ARBA" id="ARBA00023136"/>
    </source>
</evidence>
<evidence type="ECO:0000256" key="17">
    <source>
        <dbReference type="ARBA" id="ARBA00038598"/>
    </source>
</evidence>
<keyword evidence="12" id="KW-0770">Synapse</keyword>
<feature type="domain" description="Flavoprotein" evidence="19">
    <location>
        <begin position="254"/>
        <end position="302"/>
    </location>
</feature>
<evidence type="ECO:0000256" key="4">
    <source>
        <dbReference type="ARBA" id="ARBA00004651"/>
    </source>
</evidence>
<comment type="caution">
    <text evidence="18">Lacks conserved residue(s) required for the propagation of feature annotation.</text>
</comment>
<evidence type="ECO:0000256" key="3">
    <source>
        <dbReference type="ARBA" id="ARBA00004644"/>
    </source>
</evidence>
<dbReference type="GO" id="GO:0032588">
    <property type="term" value="C:trans-Golgi network membrane"/>
    <property type="evidence" value="ECO:0007669"/>
    <property type="project" value="TreeGrafter"/>
</dbReference>
<dbReference type="Pfam" id="PF04144">
    <property type="entry name" value="SCAMP"/>
    <property type="match status" value="1"/>
</dbReference>
<accession>A0A061I638</accession>
<keyword evidence="6" id="KW-1003">Cell membrane</keyword>
<evidence type="ECO:0000256" key="18">
    <source>
        <dbReference type="RuleBase" id="RU363122"/>
    </source>
</evidence>
<evidence type="ECO:0000256" key="10">
    <source>
        <dbReference type="ARBA" id="ARBA00022927"/>
    </source>
</evidence>
<dbReference type="InterPro" id="IPR036551">
    <property type="entry name" value="Flavin_trans-like"/>
</dbReference>
<keyword evidence="11 18" id="KW-1133">Transmembrane helix</keyword>
<evidence type="ECO:0000256" key="11">
    <source>
        <dbReference type="ARBA" id="ARBA00022989"/>
    </source>
</evidence>
<dbReference type="GO" id="GO:0030672">
    <property type="term" value="C:synaptic vesicle membrane"/>
    <property type="evidence" value="ECO:0007669"/>
    <property type="project" value="UniProtKB-SubCell"/>
</dbReference>
<protein>
    <recommendedName>
        <fullName evidence="18">Secretory carrier-associated membrane protein</fullName>
        <shortName evidence="18">Secretory carrier membrane protein</shortName>
    </recommendedName>
</protein>
<evidence type="ECO:0000256" key="2">
    <source>
        <dbReference type="ARBA" id="ARBA00004195"/>
    </source>
</evidence>
<evidence type="ECO:0000256" key="5">
    <source>
        <dbReference type="ARBA" id="ARBA00022448"/>
    </source>
</evidence>
<feature type="domain" description="Flavoprotein" evidence="19">
    <location>
        <begin position="321"/>
        <end position="386"/>
    </location>
</feature>
<dbReference type="GO" id="GO:0003824">
    <property type="term" value="F:catalytic activity"/>
    <property type="evidence" value="ECO:0007669"/>
    <property type="project" value="InterPro"/>
</dbReference>
<evidence type="ECO:0000256" key="16">
    <source>
        <dbReference type="ARBA" id="ARBA00038169"/>
    </source>
</evidence>
<keyword evidence="9" id="KW-0967">Endosome</keyword>
<dbReference type="PANTHER" id="PTHR10687:SF5">
    <property type="entry name" value="SECRETORY CARRIER-ASSOCIATED MEMBRANE PROTEIN 5"/>
    <property type="match status" value="1"/>
</dbReference>
<feature type="transmembrane region" description="Helical" evidence="18">
    <location>
        <begin position="28"/>
        <end position="47"/>
    </location>
</feature>
<keyword evidence="5 18" id="KW-0813">Transport</keyword>
<comment type="subcellular location">
    <subcellularLocation>
        <location evidence="4">Cell membrane</location>
        <topology evidence="4">Multi-pass membrane protein</topology>
    </subcellularLocation>
    <subcellularLocation>
        <location evidence="3">Cytoplasmic vesicle</location>
        <location evidence="3">Secretory vesicle</location>
        <location evidence="3">Synaptic vesicle membrane</location>
        <topology evidence="3">Multi-pass membrane protein</topology>
    </subcellularLocation>
    <subcellularLocation>
        <location evidence="1">Golgi apparatus</location>
        <location evidence="1">trans-Golgi network membrane</location>
        <topology evidence="1">Multi-pass membrane protein</topology>
    </subcellularLocation>
    <subcellularLocation>
        <location evidence="18">Membrane</location>
        <topology evidence="18">Multi-pass membrane protein</topology>
    </subcellularLocation>
    <subcellularLocation>
        <location evidence="2">Recycling endosome membrane</location>
        <topology evidence="2">Multi-pass membrane protein</topology>
    </subcellularLocation>
</comment>
<gene>
    <name evidence="20" type="ORF">H671_4g12719</name>
</gene>
<evidence type="ECO:0000256" key="6">
    <source>
        <dbReference type="ARBA" id="ARBA00022475"/>
    </source>
</evidence>
<evidence type="ECO:0000256" key="13">
    <source>
        <dbReference type="ARBA" id="ARBA00023034"/>
    </source>
</evidence>
<dbReference type="InterPro" id="IPR003382">
    <property type="entry name" value="Flavoprotein"/>
</dbReference>
<evidence type="ECO:0000256" key="15">
    <source>
        <dbReference type="ARBA" id="ARBA00023329"/>
    </source>
</evidence>
<keyword evidence="10" id="KW-0653">Protein transport</keyword>
<dbReference type="GO" id="GO:0015031">
    <property type="term" value="P:protein transport"/>
    <property type="evidence" value="ECO:0007669"/>
    <property type="project" value="UniProtKB-KW"/>
</dbReference>
<name>A0A061I638_CRIGR</name>
<evidence type="ECO:0000259" key="19">
    <source>
        <dbReference type="Pfam" id="PF02441"/>
    </source>
</evidence>
<feature type="transmembrane region" description="Helical" evidence="18">
    <location>
        <begin position="59"/>
        <end position="82"/>
    </location>
</feature>
<keyword evidence="14 18" id="KW-0472">Membrane</keyword>
<dbReference type="GO" id="GO:0006887">
    <property type="term" value="P:exocytosis"/>
    <property type="evidence" value="ECO:0007669"/>
    <property type="project" value="UniProtKB-KW"/>
</dbReference>
<keyword evidence="15" id="KW-0968">Cytoplasmic vesicle</keyword>
<comment type="subunit">
    <text evidence="17">Interacts (via C-terminal part) with SYT1 and SYT2; interaction with synaptotagmins making a link with the SNARE molecules. Interacts with SLC9A7.</text>
</comment>
<evidence type="ECO:0000256" key="1">
    <source>
        <dbReference type="ARBA" id="ARBA00004166"/>
    </source>
</evidence>
<evidence type="ECO:0000256" key="12">
    <source>
        <dbReference type="ARBA" id="ARBA00023018"/>
    </source>
</evidence>
<dbReference type="GO" id="GO:0005886">
    <property type="term" value="C:plasma membrane"/>
    <property type="evidence" value="ECO:0007669"/>
    <property type="project" value="UniProtKB-SubCell"/>
</dbReference>
<reference evidence="21" key="1">
    <citation type="journal article" date="2013" name="Nat. Biotechnol.">
        <title>Chinese hamster genome sequenced from sorted chromosomes.</title>
        <authorList>
            <person name="Brinkrolf K."/>
            <person name="Rupp O."/>
            <person name="Laux H."/>
            <person name="Kollin F."/>
            <person name="Ernst W."/>
            <person name="Linke B."/>
            <person name="Kofler R."/>
            <person name="Romand S."/>
            <person name="Hesse F."/>
            <person name="Budach W.E."/>
            <person name="Galosy S."/>
            <person name="Muller D."/>
            <person name="Noll T."/>
            <person name="Wienberg J."/>
            <person name="Jostock T."/>
            <person name="Leonard M."/>
            <person name="Grillari J."/>
            <person name="Tauch A."/>
            <person name="Goesmann A."/>
            <person name="Helk B."/>
            <person name="Mott J.E."/>
            <person name="Puhler A."/>
            <person name="Borth N."/>
        </authorList>
    </citation>
    <scope>NUCLEOTIDE SEQUENCE [LARGE SCALE GENOMIC DNA]</scope>
    <source>
        <strain evidence="21">17A/GY</strain>
    </source>
</reference>
<feature type="transmembrane region" description="Helical" evidence="18">
    <location>
        <begin position="102"/>
        <end position="126"/>
    </location>
</feature>
<keyword evidence="7" id="KW-0268">Exocytosis</keyword>
<evidence type="ECO:0000313" key="21">
    <source>
        <dbReference type="Proteomes" id="UP000030759"/>
    </source>
</evidence>
<evidence type="ECO:0000313" key="20">
    <source>
        <dbReference type="EMBL" id="ERE75334.1"/>
    </source>
</evidence>
<dbReference type="PANTHER" id="PTHR10687">
    <property type="entry name" value="SECRETORY CARRIER-ASSOCIATED MEMBRANE PROTEIN SCAMP"/>
    <property type="match status" value="1"/>
</dbReference>
<dbReference type="AlphaFoldDB" id="A0A061I638"/>
<proteinExistence type="inferred from homology"/>
<dbReference type="EMBL" id="KE675484">
    <property type="protein sequence ID" value="ERE75334.1"/>
    <property type="molecule type" value="Genomic_DNA"/>
</dbReference>